<organism evidence="1">
    <name type="scientific">freshwater metagenome</name>
    <dbReference type="NCBI Taxonomy" id="449393"/>
    <lineage>
        <taxon>unclassified sequences</taxon>
        <taxon>metagenomes</taxon>
        <taxon>ecological metagenomes</taxon>
    </lineage>
</organism>
<dbReference type="EMBL" id="CAFBNC010000014">
    <property type="protein sequence ID" value="CAB4927794.1"/>
    <property type="molecule type" value="Genomic_DNA"/>
</dbReference>
<sequence length="64" mass="6449">MGDSGLELREGIGGADKATEIGRLHKFESKVECAATLPGGEGLGAIGIGAGERDLPLPETGEVD</sequence>
<evidence type="ECO:0000313" key="1">
    <source>
        <dbReference type="EMBL" id="CAB4927794.1"/>
    </source>
</evidence>
<reference evidence="1" key="1">
    <citation type="submission" date="2020-05" db="EMBL/GenBank/DDBJ databases">
        <authorList>
            <person name="Chiriac C."/>
            <person name="Salcher M."/>
            <person name="Ghai R."/>
            <person name="Kavagutti S V."/>
        </authorList>
    </citation>
    <scope>NUCLEOTIDE SEQUENCE</scope>
</reference>
<dbReference type="AlphaFoldDB" id="A0A6J7IB98"/>
<protein>
    <submittedName>
        <fullName evidence="1">Unannotated protein</fullName>
    </submittedName>
</protein>
<accession>A0A6J7IB98</accession>
<proteinExistence type="predicted"/>
<gene>
    <name evidence="1" type="ORF">UFOPK3733_00484</name>
</gene>
<name>A0A6J7IB98_9ZZZZ</name>